<protein>
    <submittedName>
        <fullName evidence="1">Uncharacterized protein</fullName>
    </submittedName>
</protein>
<dbReference type="GeneID" id="60872546"/>
<accession>A0A1Y4R1S9</accession>
<dbReference type="RefSeq" id="WP_016250829.1">
    <property type="nucleotide sequence ID" value="NZ_JAXOGD010000012.1"/>
</dbReference>
<gene>
    <name evidence="1" type="ORF">B5E88_01410</name>
</gene>
<sequence>MRARDKTGKIVEIWQISRKGPQPIWVKDAFAKNYLVWIDNHLRILLAGISPSVSQNIKKGATGSLGGGGFLGYSMYTLGFPGDVIDITNRKVLSPKQFAKSYQVISEQDMT</sequence>
<dbReference type="Proteomes" id="UP000196074">
    <property type="component" value="Unassembled WGS sequence"/>
</dbReference>
<comment type="caution">
    <text evidence="1">The sequence shown here is derived from an EMBL/GenBank/DDBJ whole genome shotgun (WGS) entry which is preliminary data.</text>
</comment>
<name>A0A1Y4R1S9_9ENTE</name>
<reference evidence="2" key="1">
    <citation type="submission" date="2017-04" db="EMBL/GenBank/DDBJ databases">
        <title>Function of individual gut microbiota members based on whole genome sequencing of pure cultures obtained from chicken caecum.</title>
        <authorList>
            <person name="Medvecky M."/>
            <person name="Cejkova D."/>
            <person name="Polansky O."/>
            <person name="Karasova D."/>
            <person name="Kubasova T."/>
            <person name="Cizek A."/>
            <person name="Rychlik I."/>
        </authorList>
    </citation>
    <scope>NUCLEOTIDE SEQUENCE [LARGE SCALE GENOMIC DNA]</scope>
    <source>
        <strain evidence="2">An144</strain>
    </source>
</reference>
<proteinExistence type="predicted"/>
<dbReference type="AlphaFoldDB" id="A0A1Y4R1S9"/>
<dbReference type="EMBL" id="NFLC01000002">
    <property type="protein sequence ID" value="OUQ11544.1"/>
    <property type="molecule type" value="Genomic_DNA"/>
</dbReference>
<organism evidence="1 2">
    <name type="scientific">Enterococcus cecorum</name>
    <dbReference type="NCBI Taxonomy" id="44008"/>
    <lineage>
        <taxon>Bacteria</taxon>
        <taxon>Bacillati</taxon>
        <taxon>Bacillota</taxon>
        <taxon>Bacilli</taxon>
        <taxon>Lactobacillales</taxon>
        <taxon>Enterococcaceae</taxon>
        <taxon>Enterococcus</taxon>
    </lineage>
</organism>
<evidence type="ECO:0000313" key="1">
    <source>
        <dbReference type="EMBL" id="OUQ11544.1"/>
    </source>
</evidence>
<evidence type="ECO:0000313" key="2">
    <source>
        <dbReference type="Proteomes" id="UP000196074"/>
    </source>
</evidence>